<dbReference type="Pfam" id="PF11385">
    <property type="entry name" value="DUF3189"/>
    <property type="match status" value="1"/>
</dbReference>
<name>A0A0S6UFY5_NEOTH</name>
<organism evidence="1">
    <name type="scientific">Moorella thermoacetica Y72</name>
    <dbReference type="NCBI Taxonomy" id="1325331"/>
    <lineage>
        <taxon>Bacteria</taxon>
        <taxon>Bacillati</taxon>
        <taxon>Bacillota</taxon>
        <taxon>Clostridia</taxon>
        <taxon>Neomoorellales</taxon>
        <taxon>Neomoorellaceae</taxon>
        <taxon>Neomoorella</taxon>
    </lineage>
</organism>
<protein>
    <submittedName>
        <fullName evidence="1">GTP cyclohydrolase II</fullName>
    </submittedName>
</protein>
<gene>
    <name evidence="1" type="ORF">MTY_2449</name>
</gene>
<evidence type="ECO:0000313" key="1">
    <source>
        <dbReference type="EMBL" id="GAF27108.1"/>
    </source>
</evidence>
<proteinExistence type="predicted"/>
<dbReference type="AlphaFoldDB" id="A0A0S6UFY5"/>
<dbReference type="EMBL" id="DF238840">
    <property type="protein sequence ID" value="GAF27108.1"/>
    <property type="molecule type" value="Genomic_DNA"/>
</dbReference>
<dbReference type="InterPro" id="IPR021525">
    <property type="entry name" value="DUF3189"/>
</dbReference>
<accession>A0A0S6UFY5</accession>
<reference evidence="1" key="1">
    <citation type="journal article" date="2014" name="Gene">
        <title>Genome-guided analysis of transformation efficiency and carbon dioxide assimilation by Moorella thermoacetica Y72.</title>
        <authorList>
            <person name="Tsukahara K."/>
            <person name="Kita A."/>
            <person name="Nakashimada Y."/>
            <person name="Hoshino T."/>
            <person name="Murakami K."/>
        </authorList>
    </citation>
    <scope>NUCLEOTIDE SEQUENCE [LARGE SCALE GENOMIC DNA]</scope>
    <source>
        <strain evidence="1">Y72</strain>
    </source>
</reference>
<dbReference type="GO" id="GO:0016787">
    <property type="term" value="F:hydrolase activity"/>
    <property type="evidence" value="ECO:0007669"/>
    <property type="project" value="UniProtKB-KW"/>
</dbReference>
<keyword evidence="1" id="KW-0378">Hydrolase</keyword>
<sequence>MTSGRTGKRTEMKVIYHCFGGSHSSVTAAAIHLGLLPRDRLPAAAELMSLPYFDARSLGEEGEIKYMGIDPYGNNVYAAGKKNLGSRFEALLYDLATALGLPRQELLLLNTSPFVNRLMVLGGFTSRRLGMTTPGRPIVILGTRRAYFQLVEFVDQHRPLWEGNRR</sequence>
<dbReference type="Proteomes" id="UP000063718">
    <property type="component" value="Unassembled WGS sequence"/>
</dbReference>